<dbReference type="Proteomes" id="UP000191931">
    <property type="component" value="Unassembled WGS sequence"/>
</dbReference>
<dbReference type="STRING" id="1246637.MTBBW1_910006"/>
<feature type="domain" description="Transposase DDE" evidence="1">
    <location>
        <begin position="3"/>
        <end position="449"/>
    </location>
</feature>
<dbReference type="InterPro" id="IPR047960">
    <property type="entry name" value="Transpos_IS1380"/>
</dbReference>
<proteinExistence type="predicted"/>
<dbReference type="InterPro" id="IPR025668">
    <property type="entry name" value="Tnp_DDE_dom"/>
</dbReference>
<accession>A0A1W1HLE3</accession>
<name>A0A1W1HLE3_9BACT</name>
<gene>
    <name evidence="2" type="ORF">MTBBW1_910006</name>
</gene>
<dbReference type="OrthoDB" id="9815173at2"/>
<organism evidence="2 3">
    <name type="scientific">Desulfamplus magnetovallimortis</name>
    <dbReference type="NCBI Taxonomy" id="1246637"/>
    <lineage>
        <taxon>Bacteria</taxon>
        <taxon>Pseudomonadati</taxon>
        <taxon>Thermodesulfobacteriota</taxon>
        <taxon>Desulfobacteria</taxon>
        <taxon>Desulfobacterales</taxon>
        <taxon>Desulfobacteraceae</taxon>
        <taxon>Desulfamplus</taxon>
    </lineage>
</organism>
<reference evidence="2 3" key="1">
    <citation type="submission" date="2017-03" db="EMBL/GenBank/DDBJ databases">
        <authorList>
            <person name="Afonso C.L."/>
            <person name="Miller P.J."/>
            <person name="Scott M.A."/>
            <person name="Spackman E."/>
            <person name="Goraichik I."/>
            <person name="Dimitrov K.M."/>
            <person name="Suarez D.L."/>
            <person name="Swayne D.E."/>
        </authorList>
    </citation>
    <scope>NUCLEOTIDE SEQUENCE [LARGE SCALE GENOMIC DNA]</scope>
    <source>
        <strain evidence="2">PRJEB14757</strain>
    </source>
</reference>
<protein>
    <submittedName>
        <fullName evidence="2">Transposase</fullName>
    </submittedName>
</protein>
<dbReference type="SUPFAM" id="SSF53098">
    <property type="entry name" value="Ribonuclease H-like"/>
    <property type="match status" value="1"/>
</dbReference>
<evidence type="ECO:0000313" key="3">
    <source>
        <dbReference type="Proteomes" id="UP000191931"/>
    </source>
</evidence>
<dbReference type="Pfam" id="PF13701">
    <property type="entry name" value="DDE_Tnp_1_4"/>
    <property type="match status" value="1"/>
</dbReference>
<dbReference type="EMBL" id="FWEV01000338">
    <property type="protein sequence ID" value="SLM33168.1"/>
    <property type="molecule type" value="Genomic_DNA"/>
</dbReference>
<dbReference type="RefSeq" id="WP_080803353.1">
    <property type="nucleotide sequence ID" value="NZ_LT828544.1"/>
</dbReference>
<evidence type="ECO:0000313" key="2">
    <source>
        <dbReference type="EMBL" id="SLM33168.1"/>
    </source>
</evidence>
<sequence>MHSTITIKHGNEKLVSQSGLLPVGALLEYMQLAKRLKIIPGVHCVDPTIPHGDILSSMIGLICTGKSDYSSIEIFREDQWFFTKALGISACPSQSTLRQRIDLIGESANKILKDASAAMIREKAPAISGIKTSAGYFIPLDIDVSPFDNSKTQKEKVSRTYKNFDDYAPILAYLGNEGYLVDLKLREGKQHCQKNTPEFIRETLTYVREITQLPVLVRLDSGNDSQDNFIIGDEFQNIHFLVKRNLRKEPLKAWLELAQNTDNTTCTRYNNKTVWIGQTLTGIKGNSLPHSITFKVTERYEKKGELLMFPELEVETYWCTLSDLPPGEVINLYHDHGTSEQFHSEIKSDLGVERFPSCHFASNSLILHLTLLAYNILRIIGQTSIEGQNDEPLPCNRHKQVTRRRLRTVMQDLIYMAGRLIYSSRQWFISFGIINPFARLADRVLQRLRYCPG</sequence>
<dbReference type="InterPro" id="IPR012337">
    <property type="entry name" value="RNaseH-like_sf"/>
</dbReference>
<evidence type="ECO:0000259" key="1">
    <source>
        <dbReference type="Pfam" id="PF13701"/>
    </source>
</evidence>
<dbReference type="AlphaFoldDB" id="A0A1W1HLE3"/>
<dbReference type="NCBIfam" id="NF033539">
    <property type="entry name" value="transpos_IS1380"/>
    <property type="match status" value="1"/>
</dbReference>
<keyword evidence="3" id="KW-1185">Reference proteome</keyword>